<feature type="chain" id="PRO_5031257391" description="Exopolysaccharide production protein YjbE" evidence="2">
    <location>
        <begin position="22"/>
        <end position="103"/>
    </location>
</feature>
<proteinExistence type="predicted"/>
<dbReference type="RefSeq" id="WP_184256613.1">
    <property type="nucleotide sequence ID" value="NZ_JACHIH010000008.1"/>
</dbReference>
<feature type="compositionally biased region" description="Polar residues" evidence="1">
    <location>
        <begin position="55"/>
        <end position="65"/>
    </location>
</feature>
<dbReference type="Proteomes" id="UP000542353">
    <property type="component" value="Unassembled WGS sequence"/>
</dbReference>
<gene>
    <name evidence="3" type="ORF">HNR60_001859</name>
</gene>
<reference evidence="3 4" key="1">
    <citation type="submission" date="2020-08" db="EMBL/GenBank/DDBJ databases">
        <title>Genomic Encyclopedia of Type Strains, Phase IV (KMG-IV): sequencing the most valuable type-strain genomes for metagenomic binning, comparative biology and taxonomic classification.</title>
        <authorList>
            <person name="Goeker M."/>
        </authorList>
    </citation>
    <scope>NUCLEOTIDE SEQUENCE [LARGE SCALE GENOMIC DNA]</scope>
    <source>
        <strain evidence="3 4">DSM 12706</strain>
    </source>
</reference>
<keyword evidence="2" id="KW-0732">Signal</keyword>
<evidence type="ECO:0000256" key="1">
    <source>
        <dbReference type="SAM" id="MobiDB-lite"/>
    </source>
</evidence>
<keyword evidence="4" id="KW-1185">Reference proteome</keyword>
<name>A0A7W7Z336_9BRAD</name>
<accession>A0A7W7Z336</accession>
<sequence>MKKAILCGAALLALGIGSAQAGPCTIGADGKAKDAGAGPTVGNTGQAPRADAASGSEQHPPTSTIGRAATGGPASSEDAQRQMQGQPTAAQQAQGAQPVDQGC</sequence>
<dbReference type="EMBL" id="JACHIH010000008">
    <property type="protein sequence ID" value="MBB5047107.1"/>
    <property type="molecule type" value="Genomic_DNA"/>
</dbReference>
<evidence type="ECO:0000313" key="4">
    <source>
        <dbReference type="Proteomes" id="UP000542353"/>
    </source>
</evidence>
<feature type="compositionally biased region" description="Low complexity" evidence="1">
    <location>
        <begin position="81"/>
        <end position="103"/>
    </location>
</feature>
<evidence type="ECO:0000256" key="2">
    <source>
        <dbReference type="SAM" id="SignalP"/>
    </source>
</evidence>
<evidence type="ECO:0008006" key="5">
    <source>
        <dbReference type="Google" id="ProtNLM"/>
    </source>
</evidence>
<feature type="region of interest" description="Disordered" evidence="1">
    <location>
        <begin position="23"/>
        <end position="103"/>
    </location>
</feature>
<evidence type="ECO:0000313" key="3">
    <source>
        <dbReference type="EMBL" id="MBB5047107.1"/>
    </source>
</evidence>
<dbReference type="AlphaFoldDB" id="A0A7W7Z336"/>
<feature type="signal peptide" evidence="2">
    <location>
        <begin position="1"/>
        <end position="21"/>
    </location>
</feature>
<protein>
    <recommendedName>
        <fullName evidence="5">Exopolysaccharide production protein YjbE</fullName>
    </recommendedName>
</protein>
<organism evidence="3 4">
    <name type="scientific">Rhodopseudomonas rhenobacensis</name>
    <dbReference type="NCBI Taxonomy" id="87461"/>
    <lineage>
        <taxon>Bacteria</taxon>
        <taxon>Pseudomonadati</taxon>
        <taxon>Pseudomonadota</taxon>
        <taxon>Alphaproteobacteria</taxon>
        <taxon>Hyphomicrobiales</taxon>
        <taxon>Nitrobacteraceae</taxon>
        <taxon>Rhodopseudomonas</taxon>
    </lineage>
</organism>
<comment type="caution">
    <text evidence="3">The sequence shown here is derived from an EMBL/GenBank/DDBJ whole genome shotgun (WGS) entry which is preliminary data.</text>
</comment>